<dbReference type="AlphaFoldDB" id="A0A1V9YAT7"/>
<evidence type="ECO:0000313" key="3">
    <source>
        <dbReference type="Proteomes" id="UP000243579"/>
    </source>
</evidence>
<evidence type="ECO:0000313" key="2">
    <source>
        <dbReference type="EMBL" id="OQR82814.1"/>
    </source>
</evidence>
<dbReference type="Gene3D" id="3.30.2140.20">
    <property type="match status" value="1"/>
</dbReference>
<comment type="caution">
    <text evidence="2">The sequence shown here is derived from an EMBL/GenBank/DDBJ whole genome shotgun (WGS) entry which is preliminary data.</text>
</comment>
<comment type="similarity">
    <text evidence="1">Belongs to the arylamine N-acetyltransferase family.</text>
</comment>
<dbReference type="PANTHER" id="PTHR11786:SF0">
    <property type="entry name" value="ARYLAMINE N-ACETYLTRANSFERASE 4-RELATED"/>
    <property type="match status" value="1"/>
</dbReference>
<accession>A0A1V9YAT7</accession>
<protein>
    <submittedName>
        <fullName evidence="2">N-acetyltransferase</fullName>
    </submittedName>
</protein>
<organism evidence="2 3">
    <name type="scientific">Achlya hypogyna</name>
    <name type="common">Oomycete</name>
    <name type="synonym">Protoachlya hypogyna</name>
    <dbReference type="NCBI Taxonomy" id="1202772"/>
    <lineage>
        <taxon>Eukaryota</taxon>
        <taxon>Sar</taxon>
        <taxon>Stramenopiles</taxon>
        <taxon>Oomycota</taxon>
        <taxon>Saprolegniomycetes</taxon>
        <taxon>Saprolegniales</taxon>
        <taxon>Achlyaceae</taxon>
        <taxon>Achlya</taxon>
    </lineage>
</organism>
<reference evidence="2 3" key="1">
    <citation type="journal article" date="2014" name="Genome Biol. Evol.">
        <title>The secreted proteins of Achlya hypogyna and Thraustotheca clavata identify the ancestral oomycete secretome and reveal gene acquisitions by horizontal gene transfer.</title>
        <authorList>
            <person name="Misner I."/>
            <person name="Blouin N."/>
            <person name="Leonard G."/>
            <person name="Richards T.A."/>
            <person name="Lane C.E."/>
        </authorList>
    </citation>
    <scope>NUCLEOTIDE SEQUENCE [LARGE SCALE GENOMIC DNA]</scope>
    <source>
        <strain evidence="2 3">ATCC 48635</strain>
    </source>
</reference>
<sequence>MTAASANLSPTDVALYLARVGLDAAAVAVHPPRSVGLLSLLCRHHAAAMPFENLASSRTFPVPASHVVYPGEVVSLAPEKVFRKLVLDRRGGYCFETNGLLATVLRTFGFPVDTIGGRVVLPNTDAAQPYWFLQALTHTLLLVTADDGADTQDYLCDVGFGGRGQPPCPMRLAAKLSRVDLPSGERYELSHVRSMRILASAAYGGALAVAKDALTTGEGDEWAVLYRTGQDKPMQPSYVFSTTTRMAQKDYEAANWYCSTSPMHHMTQRAVVARRHGSKLLTLNGLDFSVIDAGVIVESRTVDPTEVLDLLERRFDLVPSKTN</sequence>
<dbReference type="STRING" id="1202772.A0A1V9YAT7"/>
<gene>
    <name evidence="2" type="ORF">ACHHYP_15476</name>
</gene>
<dbReference type="Proteomes" id="UP000243579">
    <property type="component" value="Unassembled WGS sequence"/>
</dbReference>
<dbReference type="OrthoDB" id="10260017at2759"/>
<keyword evidence="3" id="KW-1185">Reference proteome</keyword>
<dbReference type="PANTHER" id="PTHR11786">
    <property type="entry name" value="N-HYDROXYARYLAMINE O-ACETYLTRANSFERASE"/>
    <property type="match status" value="1"/>
</dbReference>
<dbReference type="GO" id="GO:0016407">
    <property type="term" value="F:acetyltransferase activity"/>
    <property type="evidence" value="ECO:0007669"/>
    <property type="project" value="InterPro"/>
</dbReference>
<dbReference type="Pfam" id="PF00797">
    <property type="entry name" value="Acetyltransf_2"/>
    <property type="match status" value="1"/>
</dbReference>
<dbReference type="EMBL" id="JNBR01002417">
    <property type="protein sequence ID" value="OQR82814.1"/>
    <property type="molecule type" value="Genomic_DNA"/>
</dbReference>
<dbReference type="InterPro" id="IPR053710">
    <property type="entry name" value="Arylamine_NAT_domain_sf"/>
</dbReference>
<proteinExistence type="inferred from homology"/>
<dbReference type="InterPro" id="IPR038765">
    <property type="entry name" value="Papain-like_cys_pep_sf"/>
</dbReference>
<dbReference type="InterPro" id="IPR001447">
    <property type="entry name" value="Arylamine_N-AcTrfase"/>
</dbReference>
<name>A0A1V9YAT7_ACHHY</name>
<dbReference type="SUPFAM" id="SSF54001">
    <property type="entry name" value="Cysteine proteinases"/>
    <property type="match status" value="1"/>
</dbReference>
<evidence type="ECO:0000256" key="1">
    <source>
        <dbReference type="ARBA" id="ARBA00006547"/>
    </source>
</evidence>
<keyword evidence="2" id="KW-0808">Transferase</keyword>